<feature type="compositionally biased region" description="Basic and acidic residues" evidence="16">
    <location>
        <begin position="392"/>
        <end position="405"/>
    </location>
</feature>
<dbReference type="Gene3D" id="3.40.50.10050">
    <property type="entry name" value="Translation initiation factor IF- 2, domain 3"/>
    <property type="match status" value="1"/>
</dbReference>
<keyword evidence="12" id="KW-0648">Protein biosynthesis</keyword>
<keyword evidence="8" id="KW-0479">Metal-binding</keyword>
<accession>A0AAX4P606</accession>
<evidence type="ECO:0000313" key="19">
    <source>
        <dbReference type="EMBL" id="WZN61363.1"/>
    </source>
</evidence>
<dbReference type="PROSITE" id="PS50886">
    <property type="entry name" value="TRBD"/>
    <property type="match status" value="1"/>
</dbReference>
<dbReference type="GO" id="GO:0005525">
    <property type="term" value="F:GTP binding"/>
    <property type="evidence" value="ECO:0007669"/>
    <property type="project" value="UniProtKB-KW"/>
</dbReference>
<dbReference type="FunFam" id="2.40.30.10:FF:000026">
    <property type="entry name" value="Eukaryotic translation initiation factor 5B"/>
    <property type="match status" value="1"/>
</dbReference>
<keyword evidence="9" id="KW-0547">Nucleotide-binding</keyword>
<keyword evidence="7 15" id="KW-0820">tRNA-binding</keyword>
<evidence type="ECO:0000256" key="9">
    <source>
        <dbReference type="ARBA" id="ARBA00022741"/>
    </source>
</evidence>
<dbReference type="InterPro" id="IPR000795">
    <property type="entry name" value="T_Tr_GTP-bd_dom"/>
</dbReference>
<feature type="compositionally biased region" description="Basic and acidic residues" evidence="16">
    <location>
        <begin position="330"/>
        <end position="342"/>
    </location>
</feature>
<feature type="compositionally biased region" description="Acidic residues" evidence="16">
    <location>
        <begin position="175"/>
        <end position="190"/>
    </location>
</feature>
<feature type="domain" description="Tr-type G" evidence="18">
    <location>
        <begin position="774"/>
        <end position="991"/>
    </location>
</feature>
<feature type="compositionally biased region" description="Acidic residues" evidence="16">
    <location>
        <begin position="692"/>
        <end position="707"/>
    </location>
</feature>
<evidence type="ECO:0000259" key="17">
    <source>
        <dbReference type="PROSITE" id="PS50886"/>
    </source>
</evidence>
<feature type="compositionally biased region" description="Acidic residues" evidence="16">
    <location>
        <begin position="103"/>
        <end position="125"/>
    </location>
</feature>
<dbReference type="GO" id="GO:0046872">
    <property type="term" value="F:metal ion binding"/>
    <property type="evidence" value="ECO:0007669"/>
    <property type="project" value="UniProtKB-KW"/>
</dbReference>
<dbReference type="GO" id="GO:0000049">
    <property type="term" value="F:tRNA binding"/>
    <property type="evidence" value="ECO:0007669"/>
    <property type="project" value="UniProtKB-UniRule"/>
</dbReference>
<dbReference type="PROSITE" id="PS51722">
    <property type="entry name" value="G_TR_2"/>
    <property type="match status" value="1"/>
</dbReference>
<evidence type="ECO:0000256" key="7">
    <source>
        <dbReference type="ARBA" id="ARBA00022555"/>
    </source>
</evidence>
<evidence type="ECO:0000259" key="18">
    <source>
        <dbReference type="PROSITE" id="PS51722"/>
    </source>
</evidence>
<feature type="region of interest" description="Disordered" evidence="16">
    <location>
        <begin position="324"/>
        <end position="747"/>
    </location>
</feature>
<keyword evidence="13" id="KW-0342">GTP-binding</keyword>
<proteinExistence type="inferred from homology"/>
<dbReference type="GO" id="GO:0003924">
    <property type="term" value="F:GTPase activity"/>
    <property type="evidence" value="ECO:0007669"/>
    <property type="project" value="InterPro"/>
</dbReference>
<dbReference type="CDD" id="cd16266">
    <property type="entry name" value="IF2_aeIF5B_IV"/>
    <property type="match status" value="1"/>
</dbReference>
<feature type="domain" description="TRNA-binding" evidence="17">
    <location>
        <begin position="221"/>
        <end position="331"/>
    </location>
</feature>
<dbReference type="Gene3D" id="2.40.30.10">
    <property type="entry name" value="Translation factors"/>
    <property type="match status" value="2"/>
</dbReference>
<dbReference type="InterPro" id="IPR005225">
    <property type="entry name" value="Small_GTP-bd"/>
</dbReference>
<evidence type="ECO:0000256" key="10">
    <source>
        <dbReference type="ARBA" id="ARBA00022801"/>
    </source>
</evidence>
<evidence type="ECO:0000256" key="5">
    <source>
        <dbReference type="ARBA" id="ARBA00022490"/>
    </source>
</evidence>
<dbReference type="SUPFAM" id="SSF50249">
    <property type="entry name" value="Nucleic acid-binding proteins"/>
    <property type="match status" value="1"/>
</dbReference>
<dbReference type="SUPFAM" id="SSF52156">
    <property type="entry name" value="Initiation factor IF2/eIF5b, domain 3"/>
    <property type="match status" value="1"/>
</dbReference>
<dbReference type="EC" id="3.6.5.3" evidence="3"/>
<dbReference type="Gene3D" id="2.40.50.140">
    <property type="entry name" value="Nucleic acid-binding proteins"/>
    <property type="match status" value="1"/>
</dbReference>
<dbReference type="Proteomes" id="UP001472866">
    <property type="component" value="Chromosome 04"/>
</dbReference>
<dbReference type="CDD" id="cd03703">
    <property type="entry name" value="aeIF5B_II"/>
    <property type="match status" value="1"/>
</dbReference>
<keyword evidence="5" id="KW-0963">Cytoplasm</keyword>
<dbReference type="SUPFAM" id="SSF52540">
    <property type="entry name" value="P-loop containing nucleoside triphosphate hydrolases"/>
    <property type="match status" value="1"/>
</dbReference>
<dbReference type="InterPro" id="IPR009000">
    <property type="entry name" value="Transl_B-barrel_sf"/>
</dbReference>
<evidence type="ECO:0000313" key="20">
    <source>
        <dbReference type="Proteomes" id="UP001472866"/>
    </source>
</evidence>
<dbReference type="PANTHER" id="PTHR43381:SF4">
    <property type="entry name" value="EUKARYOTIC TRANSLATION INITIATION FACTOR 5B"/>
    <property type="match status" value="1"/>
</dbReference>
<evidence type="ECO:0000256" key="4">
    <source>
        <dbReference type="ARBA" id="ARBA00013824"/>
    </source>
</evidence>
<feature type="region of interest" description="Disordered" evidence="16">
    <location>
        <begin position="1"/>
        <end position="239"/>
    </location>
</feature>
<dbReference type="GO" id="GO:0003743">
    <property type="term" value="F:translation initiation factor activity"/>
    <property type="evidence" value="ECO:0007669"/>
    <property type="project" value="UniProtKB-KW"/>
</dbReference>
<dbReference type="InterPro" id="IPR015760">
    <property type="entry name" value="TIF_IF2"/>
</dbReference>
<feature type="compositionally biased region" description="Low complexity" evidence="16">
    <location>
        <begin position="429"/>
        <end position="439"/>
    </location>
</feature>
<dbReference type="InterPro" id="IPR002547">
    <property type="entry name" value="tRNA-bd_dom"/>
</dbReference>
<dbReference type="EMBL" id="CP151504">
    <property type="protein sequence ID" value="WZN61363.1"/>
    <property type="molecule type" value="Genomic_DNA"/>
</dbReference>
<dbReference type="Pfam" id="PF01588">
    <property type="entry name" value="tRNA_bind"/>
    <property type="match status" value="1"/>
</dbReference>
<dbReference type="CDD" id="cd02796">
    <property type="entry name" value="tRNA_bind_bactPheRS"/>
    <property type="match status" value="1"/>
</dbReference>
<feature type="compositionally biased region" description="Acidic residues" evidence="16">
    <location>
        <begin position="211"/>
        <end position="223"/>
    </location>
</feature>
<dbReference type="Pfam" id="PF11987">
    <property type="entry name" value="IF-2"/>
    <property type="match status" value="1"/>
</dbReference>
<evidence type="ECO:0000256" key="11">
    <source>
        <dbReference type="ARBA" id="ARBA00022884"/>
    </source>
</evidence>
<feature type="compositionally biased region" description="Basic and acidic residues" evidence="16">
    <location>
        <begin position="561"/>
        <end position="636"/>
    </location>
</feature>
<evidence type="ECO:0000256" key="2">
    <source>
        <dbReference type="ARBA" id="ARBA00007733"/>
    </source>
</evidence>
<evidence type="ECO:0000256" key="1">
    <source>
        <dbReference type="ARBA" id="ARBA00004496"/>
    </source>
</evidence>
<dbReference type="Pfam" id="PF00009">
    <property type="entry name" value="GTP_EFTU"/>
    <property type="match status" value="1"/>
</dbReference>
<feature type="compositionally biased region" description="Basic residues" evidence="16">
    <location>
        <begin position="56"/>
        <end position="70"/>
    </location>
</feature>
<dbReference type="InterPro" id="IPR033714">
    <property type="entry name" value="tRNA_bind_bactPheRS"/>
</dbReference>
<feature type="compositionally biased region" description="Basic residues" evidence="16">
    <location>
        <begin position="660"/>
        <end position="672"/>
    </location>
</feature>
<dbReference type="SUPFAM" id="SSF50447">
    <property type="entry name" value="Translation proteins"/>
    <property type="match status" value="1"/>
</dbReference>
<dbReference type="GO" id="GO:0005739">
    <property type="term" value="C:mitochondrion"/>
    <property type="evidence" value="ECO:0007669"/>
    <property type="project" value="TreeGrafter"/>
</dbReference>
<reference evidence="19 20" key="1">
    <citation type="submission" date="2024-03" db="EMBL/GenBank/DDBJ databases">
        <title>Complete genome sequence of the green alga Chloropicon roscoffensis RCC1871.</title>
        <authorList>
            <person name="Lemieux C."/>
            <person name="Pombert J.-F."/>
            <person name="Otis C."/>
            <person name="Turmel M."/>
        </authorList>
    </citation>
    <scope>NUCLEOTIDE SEQUENCE [LARGE SCALE GENOMIC DNA]</scope>
    <source>
        <strain evidence="19 20">RCC1871</strain>
    </source>
</reference>
<feature type="compositionally biased region" description="Basic residues" evidence="16">
    <location>
        <begin position="440"/>
        <end position="452"/>
    </location>
</feature>
<dbReference type="InterPro" id="IPR029459">
    <property type="entry name" value="EFTU-type"/>
</dbReference>
<feature type="compositionally biased region" description="Basic residues" evidence="16">
    <location>
        <begin position="1"/>
        <end position="10"/>
    </location>
</feature>
<dbReference type="CDD" id="cd01887">
    <property type="entry name" value="IF2_eIF5B"/>
    <property type="match status" value="1"/>
</dbReference>
<dbReference type="Gene3D" id="3.40.50.300">
    <property type="entry name" value="P-loop containing nucleotide triphosphate hydrolases"/>
    <property type="match status" value="1"/>
</dbReference>
<evidence type="ECO:0000256" key="15">
    <source>
        <dbReference type="PROSITE-ProRule" id="PRU00209"/>
    </source>
</evidence>
<evidence type="ECO:0000256" key="16">
    <source>
        <dbReference type="SAM" id="MobiDB-lite"/>
    </source>
</evidence>
<dbReference type="InterPro" id="IPR027417">
    <property type="entry name" value="P-loop_NTPase"/>
</dbReference>
<protein>
    <recommendedName>
        <fullName evidence="4">Eukaryotic translation initiation factor 5B</fullName>
        <ecNumber evidence="3">3.6.5.3</ecNumber>
    </recommendedName>
    <alternativeName>
        <fullName evidence="14">Translation initiation factor IF-2</fullName>
    </alternativeName>
</protein>
<evidence type="ECO:0000256" key="14">
    <source>
        <dbReference type="ARBA" id="ARBA00032478"/>
    </source>
</evidence>
<dbReference type="InterPro" id="IPR012340">
    <property type="entry name" value="NA-bd_OB-fold"/>
</dbReference>
<comment type="subcellular location">
    <subcellularLocation>
        <location evidence="1">Cytoplasm</location>
    </subcellularLocation>
</comment>
<feature type="compositionally biased region" description="Acidic residues" evidence="16">
    <location>
        <begin position="413"/>
        <end position="425"/>
    </location>
</feature>
<evidence type="ECO:0000256" key="3">
    <source>
        <dbReference type="ARBA" id="ARBA00011986"/>
    </source>
</evidence>
<dbReference type="Pfam" id="PF14578">
    <property type="entry name" value="GTP_EFTU_D4"/>
    <property type="match status" value="1"/>
</dbReference>
<dbReference type="PRINTS" id="PR00315">
    <property type="entry name" value="ELONGATNFCT"/>
</dbReference>
<dbReference type="InterPro" id="IPR036925">
    <property type="entry name" value="TIF_IF2_dom3_sf"/>
</dbReference>
<dbReference type="PANTHER" id="PTHR43381">
    <property type="entry name" value="TRANSLATION INITIATION FACTOR IF-2-RELATED"/>
    <property type="match status" value="1"/>
</dbReference>
<keyword evidence="6 19" id="KW-0396">Initiation factor</keyword>
<evidence type="ECO:0000256" key="8">
    <source>
        <dbReference type="ARBA" id="ARBA00022723"/>
    </source>
</evidence>
<dbReference type="FunFam" id="3.40.50.300:FF:000112">
    <property type="entry name" value="Eukaryotic translation initiation factor 5B"/>
    <property type="match status" value="1"/>
</dbReference>
<feature type="compositionally biased region" description="Acidic residues" evidence="16">
    <location>
        <begin position="729"/>
        <end position="746"/>
    </location>
</feature>
<dbReference type="FunFam" id="2.40.30.10:FF:000013">
    <property type="entry name" value="eukaryotic translation initiation factor 5B"/>
    <property type="match status" value="1"/>
</dbReference>
<feature type="compositionally biased region" description="Acidic residues" evidence="16">
    <location>
        <begin position="142"/>
        <end position="160"/>
    </location>
</feature>
<comment type="similarity">
    <text evidence="2">Belongs to the TRAFAC class translation factor GTPase superfamily. Classic translation factor GTPase family. IF-2 subfamily.</text>
</comment>
<name>A0AAX4P606_9CHLO</name>
<evidence type="ECO:0000256" key="12">
    <source>
        <dbReference type="ARBA" id="ARBA00022917"/>
    </source>
</evidence>
<evidence type="ECO:0000256" key="13">
    <source>
        <dbReference type="ARBA" id="ARBA00023134"/>
    </source>
</evidence>
<evidence type="ECO:0000256" key="6">
    <source>
        <dbReference type="ARBA" id="ARBA00022540"/>
    </source>
</evidence>
<dbReference type="NCBIfam" id="TIGR00231">
    <property type="entry name" value="small_GTP"/>
    <property type="match status" value="1"/>
</dbReference>
<dbReference type="FunFam" id="3.40.50.10050:FF:000002">
    <property type="entry name" value="Eukaryotic translation initiation factor 5B"/>
    <property type="match status" value="1"/>
</dbReference>
<keyword evidence="11 15" id="KW-0694">RNA-binding</keyword>
<gene>
    <name evidence="19" type="ORF">HKI87_04g28980</name>
</gene>
<organism evidence="19 20">
    <name type="scientific">Chloropicon roscoffensis</name>
    <dbReference type="NCBI Taxonomy" id="1461544"/>
    <lineage>
        <taxon>Eukaryota</taxon>
        <taxon>Viridiplantae</taxon>
        <taxon>Chlorophyta</taxon>
        <taxon>Chloropicophyceae</taxon>
        <taxon>Chloropicales</taxon>
        <taxon>Chloropicaceae</taxon>
        <taxon>Chloropicon</taxon>
    </lineage>
</organism>
<feature type="compositionally biased region" description="Acidic residues" evidence="16">
    <location>
        <begin position="15"/>
        <end position="26"/>
    </location>
</feature>
<sequence>MGKKNKKNKKQKEADLDDYPEDLDDLDPLKGSGPGVGGGAEEEEAVEQPAKPFPAGKKKGKKGEKGKKQQAKFESDSEDDLDPLKAAVKGGGSGGFDALEAGFGDDDEDSDKQETSEEEEEEEEEVSFKPRGAAAGFAALMGDDEDDEDDEEEEESDDEPLVSQKQTSGFAALMGDDEDEEEEEEEEEEPVVAKPSGFAALMFQAGGGSDTDTESESESESDGEVPPITGKVLSTEDHPNADKLKVCEIDAGDRTYQIVTSAKNVKKGRRVALARPGCVAWGTKVKVEKCEMRGVESEGMVLSTFDLGWEDEKSKKAAILPKKWKAGHAVPREMPEEMKEEGGVDLSVFDTGKKKKKSKKDKPTKAEDAGESGEGEVDLSVFAKKKKSKSKKDKEPKSADAELKMAELSLAEKEEEAPAAEEEEGGGAPSFDASAFAAKGSKKKNKKKKKAAAPKPAADDLDDIDAILAQLDGPSAPAKAEEPAPEPAPAKEEEPAPEVLAEDAGGEPKALTANQKKKLKKKQKEAERKAKLAAEGGEAEDSPAKGKKGKGGKPVSAAVRKMQEELEERKRMEEEQRRLEEEQRRLEEEEEARLAEEERQKEEKRRLKKEKERLKKEKARKEGKLLTGKAKEEARRLAAMREQMLRQAGIEPDSPEPEGKKKRVVYEKRKKGPTAAEKKAAEEAAAAKAAEETLEEEEPAGDWDEVDWESKAGEKSSSTSWVDVKGEEKDDDSDEYSESDLDSDEELERRIDAARAKRHERYQAALKNRSKDHLRSPICCILGHVDTGKTKLLDKIRGTNVQDGEAGGITQQIGATYIPGPEIATRTKCLGEEQVEKMNVPGLLVIDTPGHESFTNLRSRGSGLCDIAILVVDIMHGLEQQTIESLNMLKMRKTPFIIALNKCDRMYDWKAIPNGGFRETLASQAEHVQQEFKKRYDDAALALNTEGMNVALYWENPDIKSYVSIVPTSAITGEGVPDILNLLVQLTQNMMVERLMHTEFLQCTVLEVKQIEGLGTTIDVILINGTLRDTDTIVVCGLGGPIVTNVRALLTPHPMKEMRVKGDYLHHKEIEAAQGVKICANDLEGALAGTPLFVDKSGEGVCVQASTLGSLEALLEFLKSPDVQIPVSGISIGPVHKKDVMKASIMLERKKEFAVILAFDVDVSREARDMANELGIKIFTADIIYHLFDQFTAYMKKVKEDRKKEVEMDATFPCVLKILPTCIFNKKDPIVLGVEVLAGIAKVGSPLCVPTQDFVEIGRIASLEKNHKPVDKAYVGDSVAMKVNSTTALEASRMYGRHFDHTDELVSRISRHSINLLKENYRDDLTKEDWQLVLKLKHLFQIQ</sequence>
<dbReference type="InterPro" id="IPR023115">
    <property type="entry name" value="TIF_IF2_dom3"/>
</dbReference>
<keyword evidence="10" id="KW-0378">Hydrolase</keyword>
<keyword evidence="20" id="KW-1185">Reference proteome</keyword>